<dbReference type="NCBIfam" id="NF004795">
    <property type="entry name" value="PRK06143.1"/>
    <property type="match status" value="1"/>
</dbReference>
<keyword evidence="3" id="KW-0456">Lyase</keyword>
<evidence type="ECO:0000256" key="1">
    <source>
        <dbReference type="ARBA" id="ARBA00005254"/>
    </source>
</evidence>
<comment type="similarity">
    <text evidence="1 2">Belongs to the enoyl-CoA hydratase/isomerase family.</text>
</comment>
<dbReference type="InterPro" id="IPR001753">
    <property type="entry name" value="Enoyl-CoA_hydra/iso"/>
</dbReference>
<evidence type="ECO:0000313" key="4">
    <source>
        <dbReference type="Proteomes" id="UP000298781"/>
    </source>
</evidence>
<gene>
    <name evidence="3" type="ORF">E8M01_32695</name>
</gene>
<sequence>MTALNDHCTIAEDGKGTVRLTISNAGKANILSSQVIDALLAGLDQLSRRPELRALVLSGTGDRTFIGGAHIGEMVGLDQQSGERFISRLRDLCEAVRLFPTPVVARVAGWCLGGGLELAMACDLRIASSAAQFAMPEVKVGIPSVIHAALMPRLIGSGRTRWMILTGEPIDAATALQWGLVDQVADLAALDTAIETTLAPILACGPEVIRAQKVLLRQWDELPLAQAIEAGVPAFGRAFATGEPQRFMQAFLDHKGR</sequence>
<dbReference type="PANTHER" id="PTHR42964">
    <property type="entry name" value="ENOYL-COA HYDRATASE"/>
    <property type="match status" value="1"/>
</dbReference>
<evidence type="ECO:0000313" key="3">
    <source>
        <dbReference type="EMBL" id="QCI68574.1"/>
    </source>
</evidence>
<reference evidence="3 4" key="1">
    <citation type="submission" date="2019-04" db="EMBL/GenBank/DDBJ databases">
        <title>Phreatobacter aquaticus sp. nov.</title>
        <authorList>
            <person name="Choi A."/>
        </authorList>
    </citation>
    <scope>NUCLEOTIDE SEQUENCE [LARGE SCALE GENOMIC DNA]</scope>
    <source>
        <strain evidence="3 4">KCTC 52518</strain>
    </source>
</reference>
<dbReference type="EC" id="4.2.1.17" evidence="3"/>
<dbReference type="EMBL" id="CP039690">
    <property type="protein sequence ID" value="QCI68574.1"/>
    <property type="molecule type" value="Genomic_DNA"/>
</dbReference>
<name>A0A4D7B5A4_9HYPH</name>
<keyword evidence="4" id="KW-1185">Reference proteome</keyword>
<dbReference type="AlphaFoldDB" id="A0A4D7B5A4"/>
<dbReference type="PANTHER" id="PTHR42964:SF1">
    <property type="entry name" value="POLYKETIDE BIOSYNTHESIS ENOYL-COA HYDRATASE PKSH-RELATED"/>
    <property type="match status" value="1"/>
</dbReference>
<dbReference type="InterPro" id="IPR051683">
    <property type="entry name" value="Enoyl-CoA_Hydratase/Isomerase"/>
</dbReference>
<dbReference type="Gene3D" id="3.90.226.10">
    <property type="entry name" value="2-enoyl-CoA Hydratase, Chain A, domain 1"/>
    <property type="match status" value="1"/>
</dbReference>
<dbReference type="RefSeq" id="WP_136963993.1">
    <property type="nucleotide sequence ID" value="NZ_CP039690.1"/>
</dbReference>
<organism evidence="3 4">
    <name type="scientific">Phreatobacter stygius</name>
    <dbReference type="NCBI Taxonomy" id="1940610"/>
    <lineage>
        <taxon>Bacteria</taxon>
        <taxon>Pseudomonadati</taxon>
        <taxon>Pseudomonadota</taxon>
        <taxon>Alphaproteobacteria</taxon>
        <taxon>Hyphomicrobiales</taxon>
        <taxon>Phreatobacteraceae</taxon>
        <taxon>Phreatobacter</taxon>
    </lineage>
</organism>
<accession>A0A4D7B5A4</accession>
<dbReference type="KEGG" id="pstg:E8M01_32695"/>
<dbReference type="InterPro" id="IPR018376">
    <property type="entry name" value="Enoyl-CoA_hyd/isom_CS"/>
</dbReference>
<dbReference type="SUPFAM" id="SSF52096">
    <property type="entry name" value="ClpP/crotonase"/>
    <property type="match status" value="1"/>
</dbReference>
<dbReference type="Pfam" id="PF00378">
    <property type="entry name" value="ECH_1"/>
    <property type="match status" value="1"/>
</dbReference>
<dbReference type="InterPro" id="IPR029045">
    <property type="entry name" value="ClpP/crotonase-like_dom_sf"/>
</dbReference>
<dbReference type="Proteomes" id="UP000298781">
    <property type="component" value="Chromosome"/>
</dbReference>
<dbReference type="CDD" id="cd06558">
    <property type="entry name" value="crotonase-like"/>
    <property type="match status" value="1"/>
</dbReference>
<dbReference type="OrthoDB" id="5730382at2"/>
<evidence type="ECO:0000256" key="2">
    <source>
        <dbReference type="RuleBase" id="RU003707"/>
    </source>
</evidence>
<dbReference type="GO" id="GO:0004300">
    <property type="term" value="F:enoyl-CoA hydratase activity"/>
    <property type="evidence" value="ECO:0007669"/>
    <property type="project" value="UniProtKB-EC"/>
</dbReference>
<dbReference type="PROSITE" id="PS00166">
    <property type="entry name" value="ENOYL_COA_HYDRATASE"/>
    <property type="match status" value="1"/>
</dbReference>
<protein>
    <submittedName>
        <fullName evidence="3">Enoyl-CoA hydratase</fullName>
        <ecNumber evidence="3">4.2.1.17</ecNumber>
    </submittedName>
</protein>
<proteinExistence type="inferred from homology"/>